<evidence type="ECO:0008006" key="5">
    <source>
        <dbReference type="Google" id="ProtNLM"/>
    </source>
</evidence>
<dbReference type="CDD" id="cd09276">
    <property type="entry name" value="Rnase_HI_RT_non_LTR"/>
    <property type="match status" value="1"/>
</dbReference>
<feature type="domain" description="RNase H type-1" evidence="2">
    <location>
        <begin position="462"/>
        <end position="609"/>
    </location>
</feature>
<gene>
    <name evidence="3" type="ORF">N7515_004623</name>
</gene>
<dbReference type="InterPro" id="IPR000477">
    <property type="entry name" value="RT_dom"/>
</dbReference>
<dbReference type="Pfam" id="PF00075">
    <property type="entry name" value="RNase_H"/>
    <property type="match status" value="1"/>
</dbReference>
<dbReference type="InterPro" id="IPR043502">
    <property type="entry name" value="DNA/RNA_pol_sf"/>
</dbReference>
<dbReference type="GO" id="GO:0004523">
    <property type="term" value="F:RNA-DNA hybrid ribonuclease activity"/>
    <property type="evidence" value="ECO:0007669"/>
    <property type="project" value="InterPro"/>
</dbReference>
<dbReference type="GeneID" id="81404537"/>
<dbReference type="Pfam" id="PF00078">
    <property type="entry name" value="RVT_1"/>
    <property type="match status" value="1"/>
</dbReference>
<dbReference type="Gene3D" id="3.30.420.10">
    <property type="entry name" value="Ribonuclease H-like superfamily/Ribonuclease H"/>
    <property type="match status" value="1"/>
</dbReference>
<dbReference type="EMBL" id="JAPQKL010000004">
    <property type="protein sequence ID" value="KAJ5135345.1"/>
    <property type="molecule type" value="Genomic_DNA"/>
</dbReference>
<dbReference type="CDD" id="cd01650">
    <property type="entry name" value="RT_nLTR_like"/>
    <property type="match status" value="1"/>
</dbReference>
<dbReference type="Proteomes" id="UP001149079">
    <property type="component" value="Unassembled WGS sequence"/>
</dbReference>
<dbReference type="PROSITE" id="PS50878">
    <property type="entry name" value="RT_POL"/>
    <property type="match status" value="1"/>
</dbReference>
<dbReference type="InterPro" id="IPR036397">
    <property type="entry name" value="RNaseH_sf"/>
</dbReference>
<dbReference type="SUPFAM" id="SSF56672">
    <property type="entry name" value="DNA/RNA polymerases"/>
    <property type="match status" value="1"/>
</dbReference>
<dbReference type="SUPFAM" id="SSF53098">
    <property type="entry name" value="Ribonuclease H-like"/>
    <property type="match status" value="1"/>
</dbReference>
<dbReference type="PROSITE" id="PS50879">
    <property type="entry name" value="RNASE_H_1"/>
    <property type="match status" value="1"/>
</dbReference>
<evidence type="ECO:0000259" key="1">
    <source>
        <dbReference type="PROSITE" id="PS50878"/>
    </source>
</evidence>
<organism evidence="3 4">
    <name type="scientific">Penicillium bovifimosum</name>
    <dbReference type="NCBI Taxonomy" id="126998"/>
    <lineage>
        <taxon>Eukaryota</taxon>
        <taxon>Fungi</taxon>
        <taxon>Dikarya</taxon>
        <taxon>Ascomycota</taxon>
        <taxon>Pezizomycotina</taxon>
        <taxon>Eurotiomycetes</taxon>
        <taxon>Eurotiomycetidae</taxon>
        <taxon>Eurotiales</taxon>
        <taxon>Aspergillaceae</taxon>
        <taxon>Penicillium</taxon>
    </lineage>
</organism>
<dbReference type="InterPro" id="IPR002156">
    <property type="entry name" value="RNaseH_domain"/>
</dbReference>
<keyword evidence="4" id="KW-1185">Reference proteome</keyword>
<dbReference type="PANTHER" id="PTHR33481">
    <property type="entry name" value="REVERSE TRANSCRIPTASE"/>
    <property type="match status" value="1"/>
</dbReference>
<name>A0A9W9L2L4_9EURO</name>
<evidence type="ECO:0000313" key="3">
    <source>
        <dbReference type="EMBL" id="KAJ5135345.1"/>
    </source>
</evidence>
<proteinExistence type="predicted"/>
<dbReference type="InterPro" id="IPR012337">
    <property type="entry name" value="RNaseH-like_sf"/>
</dbReference>
<dbReference type="RefSeq" id="XP_056522317.1">
    <property type="nucleotide sequence ID" value="XM_056665367.1"/>
</dbReference>
<evidence type="ECO:0000259" key="2">
    <source>
        <dbReference type="PROSITE" id="PS50879"/>
    </source>
</evidence>
<reference evidence="3" key="1">
    <citation type="submission" date="2022-11" db="EMBL/GenBank/DDBJ databases">
        <authorList>
            <person name="Petersen C."/>
        </authorList>
    </citation>
    <scope>NUCLEOTIDE SEQUENCE</scope>
    <source>
        <strain evidence="3">IBT 22155</strain>
    </source>
</reference>
<reference evidence="3" key="2">
    <citation type="journal article" date="2023" name="IMA Fungus">
        <title>Comparative genomic study of the Penicillium genus elucidates a diverse pangenome and 15 lateral gene transfer events.</title>
        <authorList>
            <person name="Petersen C."/>
            <person name="Sorensen T."/>
            <person name="Nielsen M.R."/>
            <person name="Sondergaard T.E."/>
            <person name="Sorensen J.L."/>
            <person name="Fitzpatrick D.A."/>
            <person name="Frisvad J.C."/>
            <person name="Nielsen K.L."/>
        </authorList>
    </citation>
    <scope>NUCLEOTIDE SEQUENCE</scope>
    <source>
        <strain evidence="3">IBT 22155</strain>
    </source>
</reference>
<accession>A0A9W9L2L4</accession>
<sequence>MKPREAWGLPRRFLPAAGRTLRGLARQAPLALPWQPITELEIQRSLKAAKGSTAPGEDGLPALVWKQLWRHLKVYITGIFAASIKLGYHPNRWRSAKIVVLRKPKKPDYSVPGAYRPISLLNTLGKLLEAVMARRLSYLSEKHGLLPDTQFGGRPGRTTEQALLVLSNAIDRAWYKHKVVTLVAFDLKGVFNGVNKVSLDACLRARRIPTVARRWIASFMSDRHASIGFDDFRTNATPLANAGLAQGSPLSPILFTVNSHGGASAFIDDYFRWRVGRSAEENLAKMQSEDIPRIEAWARRTGSCFAAEKTELIHITRKRSEQLQGQVVMNGKTVEPSPTAKLLGVVDHELRWKEHVQQAIKRAIKVSIALCGLRHLRPEQMRQLYQACVTPVMDHASTVWHDPLRDKTHLRHLNTVQRTALIYEVETINPRPLPPWRTESFTEIGIGSGRETARERAETVGSTSAIVVYPDASGREGHLGAAAVALDNKLQAIESQQVQVGPMDRWSVHVAELIGIFYAVSTVFKISHQRPRAEHDGTTTATILCDSRSALQAIQNPGNKSGQRIIHAILRAAAEIQAKGTALRLQWIPGHFDNPGNDAADRLAKEAASLGKTHPFRPLLTRKRALIRDTIHAQWGREWNASTKGGHLRKIDSTLPATYTRKLYGNLPRGRAYLLTQLRTGHNWLSTYARAFGFRDNDQCVCGAQDTVTHVLVDCPNLREIRRKLRSEAGDAFNSVSSLLGGSTDGKRGKPDTVSRARTVKAVLDFAEASQRFKSRAP</sequence>
<comment type="caution">
    <text evidence="3">The sequence shown here is derived from an EMBL/GenBank/DDBJ whole genome shotgun (WGS) entry which is preliminary data.</text>
</comment>
<feature type="domain" description="Reverse transcriptase" evidence="1">
    <location>
        <begin position="82"/>
        <end position="347"/>
    </location>
</feature>
<dbReference type="AlphaFoldDB" id="A0A9W9L2L4"/>
<dbReference type="OrthoDB" id="4368687at2759"/>
<dbReference type="PANTHER" id="PTHR33481:SF1">
    <property type="entry name" value="ENDONUCLEASE_EXONUCLEASE_PHOSPHATASE DOMAIN-CONTAINING PROTEIN-RELATED"/>
    <property type="match status" value="1"/>
</dbReference>
<protein>
    <recommendedName>
        <fullName evidence="5">Reverse transcriptase</fullName>
    </recommendedName>
</protein>
<evidence type="ECO:0000313" key="4">
    <source>
        <dbReference type="Proteomes" id="UP001149079"/>
    </source>
</evidence>
<dbReference type="GO" id="GO:0003676">
    <property type="term" value="F:nucleic acid binding"/>
    <property type="evidence" value="ECO:0007669"/>
    <property type="project" value="InterPro"/>
</dbReference>